<dbReference type="AlphaFoldDB" id="A0A1G4MF31"/>
<feature type="region of interest" description="Disordered" evidence="1">
    <location>
        <begin position="1"/>
        <end position="23"/>
    </location>
</feature>
<dbReference type="Proteomes" id="UP000190831">
    <property type="component" value="Chromosome F"/>
</dbReference>
<accession>A0A1G4MF31</accession>
<evidence type="ECO:0000313" key="3">
    <source>
        <dbReference type="Proteomes" id="UP000190831"/>
    </source>
</evidence>
<dbReference type="OrthoDB" id="4044171at2759"/>
<organism evidence="2 3">
    <name type="scientific">Lachancea fermentati</name>
    <name type="common">Zygosaccharomyces fermentati</name>
    <dbReference type="NCBI Taxonomy" id="4955"/>
    <lineage>
        <taxon>Eukaryota</taxon>
        <taxon>Fungi</taxon>
        <taxon>Dikarya</taxon>
        <taxon>Ascomycota</taxon>
        <taxon>Saccharomycotina</taxon>
        <taxon>Saccharomycetes</taxon>
        <taxon>Saccharomycetales</taxon>
        <taxon>Saccharomycetaceae</taxon>
        <taxon>Lachancea</taxon>
    </lineage>
</organism>
<name>A0A1G4MF31_LACFM</name>
<feature type="region of interest" description="Disordered" evidence="1">
    <location>
        <begin position="240"/>
        <end position="268"/>
    </location>
</feature>
<feature type="compositionally biased region" description="Basic and acidic residues" evidence="1">
    <location>
        <begin position="7"/>
        <end position="23"/>
    </location>
</feature>
<evidence type="ECO:0000256" key="1">
    <source>
        <dbReference type="SAM" id="MobiDB-lite"/>
    </source>
</evidence>
<evidence type="ECO:0000313" key="2">
    <source>
        <dbReference type="EMBL" id="SCW02534.1"/>
    </source>
</evidence>
<dbReference type="Pfam" id="PF17234">
    <property type="entry name" value="MPM1"/>
    <property type="match status" value="1"/>
</dbReference>
<protein>
    <submittedName>
        <fullName evidence="2">LAFE_0F08548g1_1</fullName>
    </submittedName>
</protein>
<dbReference type="EMBL" id="LT598490">
    <property type="protein sequence ID" value="SCW02534.1"/>
    <property type="molecule type" value="Genomic_DNA"/>
</dbReference>
<proteinExistence type="predicted"/>
<dbReference type="OMA" id="KGWWRCL"/>
<dbReference type="InterPro" id="IPR035187">
    <property type="entry name" value="Mpm1"/>
</dbReference>
<sequence>MGLFTGEDDKNTKDYNDKLVRNSPTERVRDGIHSVGDSLRSFWQQAMGSDENPFSDLWLNASGGLGDVLAGLGLPGGFAHPSRIRTLMDDTREEEGVTGLYGYRTPTNSQFEECQEVKGLSVWDSHGLWRCLFPESVVRTKVQPGQLSDVVTREKVENDNHHNLGLFFTEYSSYLTWRSHMLRLAERRRKEARESLETWRSPTPEDLTDLATGKKVVGTSEYVTYNTTDNGQEQIKETKTYYDDGTVRLRSEKRHTSPDGGKPKVESVEKLLTQDEAKDGWFWRRDR</sequence>
<gene>
    <name evidence="2" type="ORF">LAFE_0F08548G</name>
</gene>
<keyword evidence="3" id="KW-1185">Reference proteome</keyword>
<reference evidence="3" key="1">
    <citation type="submission" date="2016-03" db="EMBL/GenBank/DDBJ databases">
        <authorList>
            <person name="Devillers H."/>
        </authorList>
    </citation>
    <scope>NUCLEOTIDE SEQUENCE [LARGE SCALE GENOMIC DNA]</scope>
</reference>